<comment type="caution">
    <text evidence="2">The sequence shown here is derived from an EMBL/GenBank/DDBJ whole genome shotgun (WGS) entry which is preliminary data.</text>
</comment>
<accession>A0A6A4VV21</accession>
<protein>
    <recommendedName>
        <fullName evidence="4">Fibrinogen C-terminal domain-containing protein</fullName>
    </recommendedName>
</protein>
<gene>
    <name evidence="2" type="ORF">FJT64_005027</name>
</gene>
<dbReference type="OrthoDB" id="10072423at2759"/>
<dbReference type="InterPro" id="IPR036056">
    <property type="entry name" value="Fibrinogen-like_C"/>
</dbReference>
<name>A0A6A4VV21_AMPAM</name>
<dbReference type="AlphaFoldDB" id="A0A6A4VV21"/>
<evidence type="ECO:0008006" key="4">
    <source>
        <dbReference type="Google" id="ProtNLM"/>
    </source>
</evidence>
<evidence type="ECO:0000256" key="1">
    <source>
        <dbReference type="SAM" id="SignalP"/>
    </source>
</evidence>
<dbReference type="Proteomes" id="UP000440578">
    <property type="component" value="Unassembled WGS sequence"/>
</dbReference>
<keyword evidence="3" id="KW-1185">Reference proteome</keyword>
<keyword evidence="1" id="KW-0732">Signal</keyword>
<sequence length="212" mass="22828">MPLPRPLLLLLCGCLCPSPAAARRFELLTDQAIINGSVLTMAPPVTVTQCAALCSRLSGCGGFNRSPTAGCVTLLRDSLRFSYRRQEPGTVSGTVPAFSCHQRLLLNREAPSGVQRPFGWPVPVYCDQELDGGGWTLLVTAATAGWTDVQVMVRNEEQPSLSADYSALRRANRLLNHARGGDIFYRVACAVRGGRSTASDRDTPDTAPPLEL</sequence>
<dbReference type="EMBL" id="VIIS01001483">
    <property type="protein sequence ID" value="KAF0297503.1"/>
    <property type="molecule type" value="Genomic_DNA"/>
</dbReference>
<proteinExistence type="predicted"/>
<dbReference type="SUPFAM" id="SSF56496">
    <property type="entry name" value="Fibrinogen C-terminal domain-like"/>
    <property type="match status" value="1"/>
</dbReference>
<organism evidence="2 3">
    <name type="scientific">Amphibalanus amphitrite</name>
    <name type="common">Striped barnacle</name>
    <name type="synonym">Balanus amphitrite</name>
    <dbReference type="NCBI Taxonomy" id="1232801"/>
    <lineage>
        <taxon>Eukaryota</taxon>
        <taxon>Metazoa</taxon>
        <taxon>Ecdysozoa</taxon>
        <taxon>Arthropoda</taxon>
        <taxon>Crustacea</taxon>
        <taxon>Multicrustacea</taxon>
        <taxon>Cirripedia</taxon>
        <taxon>Thoracica</taxon>
        <taxon>Thoracicalcarea</taxon>
        <taxon>Balanomorpha</taxon>
        <taxon>Balanoidea</taxon>
        <taxon>Balanidae</taxon>
        <taxon>Amphibalaninae</taxon>
        <taxon>Amphibalanus</taxon>
    </lineage>
</organism>
<reference evidence="2 3" key="1">
    <citation type="submission" date="2019-07" db="EMBL/GenBank/DDBJ databases">
        <title>Draft genome assembly of a fouling barnacle, Amphibalanus amphitrite (Darwin, 1854): The first reference genome for Thecostraca.</title>
        <authorList>
            <person name="Kim W."/>
        </authorList>
    </citation>
    <scope>NUCLEOTIDE SEQUENCE [LARGE SCALE GENOMIC DNA]</scope>
    <source>
        <strain evidence="2">SNU_AA5</strain>
        <tissue evidence="2">Soma without cirri and trophi</tissue>
    </source>
</reference>
<evidence type="ECO:0000313" key="3">
    <source>
        <dbReference type="Proteomes" id="UP000440578"/>
    </source>
</evidence>
<feature type="chain" id="PRO_5025419299" description="Fibrinogen C-terminal domain-containing protein" evidence="1">
    <location>
        <begin position="23"/>
        <end position="212"/>
    </location>
</feature>
<evidence type="ECO:0000313" key="2">
    <source>
        <dbReference type="EMBL" id="KAF0297503.1"/>
    </source>
</evidence>
<feature type="signal peptide" evidence="1">
    <location>
        <begin position="1"/>
        <end position="22"/>
    </location>
</feature>